<protein>
    <recommendedName>
        <fullName evidence="5">DUF308 domain-containing protein</fullName>
    </recommendedName>
</protein>
<sequence>MSTNWPEPRPRRRRGRRDNGLDAASYVKVRLVDPRVGEHLLDVLREARVAAYLDPISSNDPYRLVEPPSSPPFEHLYVDAQLRSHAQQVLDGDGPDSEPTADVGGPDPFDLDNDQVDALFAELVGHYDSTATNPTRRTEASEPDAAPTDQLGTDGLGIDHLDINQLDTDESSGGQQPIVGQAEVSDEPPVEPEVVDVWRGSYSLGPAADDPLDHYEPPEPDPIKRPSRPAIVAILVLLAGVLMLFFPQVLGIGGTTAVVLGVLGITSGVGLLLLRLREDPPDGEEDDDGAVV</sequence>
<evidence type="ECO:0000256" key="1">
    <source>
        <dbReference type="SAM" id="MobiDB-lite"/>
    </source>
</evidence>
<feature type="transmembrane region" description="Helical" evidence="2">
    <location>
        <begin position="230"/>
        <end position="250"/>
    </location>
</feature>
<dbReference type="EMBL" id="PVUE01000010">
    <property type="protein sequence ID" value="PRZ41374.1"/>
    <property type="molecule type" value="Genomic_DNA"/>
</dbReference>
<keyword evidence="2" id="KW-0472">Membrane</keyword>
<feature type="transmembrane region" description="Helical" evidence="2">
    <location>
        <begin position="256"/>
        <end position="274"/>
    </location>
</feature>
<organism evidence="3 4">
    <name type="scientific">Antricoccus suffuscus</name>
    <dbReference type="NCBI Taxonomy" id="1629062"/>
    <lineage>
        <taxon>Bacteria</taxon>
        <taxon>Bacillati</taxon>
        <taxon>Actinomycetota</taxon>
        <taxon>Actinomycetes</taxon>
        <taxon>Geodermatophilales</taxon>
        <taxon>Antricoccaceae</taxon>
        <taxon>Antricoccus</taxon>
    </lineage>
</organism>
<feature type="region of interest" description="Disordered" evidence="1">
    <location>
        <begin position="1"/>
        <end position="20"/>
    </location>
</feature>
<gene>
    <name evidence="3" type="ORF">CLV47_110102</name>
</gene>
<keyword evidence="4" id="KW-1185">Reference proteome</keyword>
<evidence type="ECO:0000313" key="4">
    <source>
        <dbReference type="Proteomes" id="UP000237752"/>
    </source>
</evidence>
<comment type="caution">
    <text evidence="3">The sequence shown here is derived from an EMBL/GenBank/DDBJ whole genome shotgun (WGS) entry which is preliminary data.</text>
</comment>
<name>A0A2T0ZYK5_9ACTN</name>
<keyword evidence="2" id="KW-1133">Transmembrane helix</keyword>
<accession>A0A2T0ZYK5</accession>
<evidence type="ECO:0000313" key="3">
    <source>
        <dbReference type="EMBL" id="PRZ41374.1"/>
    </source>
</evidence>
<reference evidence="3 4" key="1">
    <citation type="submission" date="2018-03" db="EMBL/GenBank/DDBJ databases">
        <title>Genomic Encyclopedia of Archaeal and Bacterial Type Strains, Phase II (KMG-II): from individual species to whole genera.</title>
        <authorList>
            <person name="Goeker M."/>
        </authorList>
    </citation>
    <scope>NUCLEOTIDE SEQUENCE [LARGE SCALE GENOMIC DNA]</scope>
    <source>
        <strain evidence="3 4">DSM 100065</strain>
    </source>
</reference>
<proteinExistence type="predicted"/>
<dbReference type="AlphaFoldDB" id="A0A2T0ZYK5"/>
<dbReference type="Proteomes" id="UP000237752">
    <property type="component" value="Unassembled WGS sequence"/>
</dbReference>
<keyword evidence="2" id="KW-0812">Transmembrane</keyword>
<dbReference type="RefSeq" id="WP_106349450.1">
    <property type="nucleotide sequence ID" value="NZ_PVUE01000010.1"/>
</dbReference>
<evidence type="ECO:0008006" key="5">
    <source>
        <dbReference type="Google" id="ProtNLM"/>
    </source>
</evidence>
<feature type="region of interest" description="Disordered" evidence="1">
    <location>
        <begin position="127"/>
        <end position="190"/>
    </location>
</feature>
<feature type="region of interest" description="Disordered" evidence="1">
    <location>
        <begin position="87"/>
        <end position="112"/>
    </location>
</feature>
<evidence type="ECO:0000256" key="2">
    <source>
        <dbReference type="SAM" id="Phobius"/>
    </source>
</evidence>